<accession>A0AA35LLY3</accession>
<sequence>MEASGQCHKVNKSANSGGYPKFYLKATTSQHVSSRGYTVLYLEVLLWFPLKLDGSESQLVLIKMLHCQDLNCSQSPGTQDVFFCLLKLELDLILNCVSVCGK</sequence>
<dbReference type="AlphaFoldDB" id="A0AA35LLY3"/>
<reference evidence="1" key="1">
    <citation type="submission" date="2022-12" db="EMBL/GenBank/DDBJ databases">
        <authorList>
            <person name="Alioto T."/>
            <person name="Alioto T."/>
            <person name="Gomez Garrido J."/>
        </authorList>
    </citation>
    <scope>NUCLEOTIDE SEQUENCE</scope>
</reference>
<keyword evidence="2" id="KW-1185">Reference proteome</keyword>
<name>A0AA35LLY3_9SAUR</name>
<dbReference type="EMBL" id="OX395143">
    <property type="protein sequence ID" value="CAI5798573.1"/>
    <property type="molecule type" value="Genomic_DNA"/>
</dbReference>
<evidence type="ECO:0000313" key="1">
    <source>
        <dbReference type="EMBL" id="CAI5798573.1"/>
    </source>
</evidence>
<dbReference type="Proteomes" id="UP001178461">
    <property type="component" value="Chromosome 16"/>
</dbReference>
<protein>
    <submittedName>
        <fullName evidence="1">Uncharacterized protein</fullName>
    </submittedName>
</protein>
<proteinExistence type="predicted"/>
<evidence type="ECO:0000313" key="2">
    <source>
        <dbReference type="Proteomes" id="UP001178461"/>
    </source>
</evidence>
<organism evidence="1 2">
    <name type="scientific">Podarcis lilfordi</name>
    <name type="common">Lilford's wall lizard</name>
    <dbReference type="NCBI Taxonomy" id="74358"/>
    <lineage>
        <taxon>Eukaryota</taxon>
        <taxon>Metazoa</taxon>
        <taxon>Chordata</taxon>
        <taxon>Craniata</taxon>
        <taxon>Vertebrata</taxon>
        <taxon>Euteleostomi</taxon>
        <taxon>Lepidosauria</taxon>
        <taxon>Squamata</taxon>
        <taxon>Bifurcata</taxon>
        <taxon>Unidentata</taxon>
        <taxon>Episquamata</taxon>
        <taxon>Laterata</taxon>
        <taxon>Lacertibaenia</taxon>
        <taxon>Lacertidae</taxon>
        <taxon>Podarcis</taxon>
    </lineage>
</organism>
<gene>
    <name evidence="1" type="ORF">PODLI_1B025705</name>
</gene>